<comment type="caution">
    <text evidence="2">The sequence shown here is derived from an EMBL/GenBank/DDBJ whole genome shotgun (WGS) entry which is preliminary data.</text>
</comment>
<sequence length="394" mass="45537">MWDNENDKLENIMRLKQELEKDLKKKGLLKEKKTDQKQQTIDETTMKRLKEAVTVSAHIVEERSLTPYDINAQDYDAGLDDVIKTLRVFFTRTDNLQRKTVFDGLIKLLSGDLRGAVNTFSQSNLIEARYNLLLAKLYNGEDVSQESAKFLKDNPDSIYPILLLLQNELHKGRLDGVEKILQVLAKKSRFWELVYAVFSGTANEDQINNAIRERIFASLVVLLSVYVDPTREYPIQSHTCLNVHKALLRGETIQAPNWCPVGVVATEARRYLSGYRPELDRLRRLEKYPEARLLLGFIYYNEGSKAIAKDYFERFENQVQSFDVYLKPLKAGKIGIEQFTKVVRIDSSFEKVAEKSSIIQVLESNPQKDIYVVYKNLEFVRLVFSEEYCAVVNK</sequence>
<dbReference type="Proteomes" id="UP000094570">
    <property type="component" value="Unassembled WGS sequence"/>
</dbReference>
<dbReference type="RefSeq" id="WP_069293855.1">
    <property type="nucleotide sequence ID" value="NZ_CP140110.1"/>
</dbReference>
<protein>
    <submittedName>
        <fullName evidence="2">Uncharacterized protein</fullName>
    </submittedName>
</protein>
<keyword evidence="3" id="KW-1185">Reference proteome</keyword>
<evidence type="ECO:0000313" key="3">
    <source>
        <dbReference type="Proteomes" id="UP000094570"/>
    </source>
</evidence>
<name>A0A1E3G0F1_9BACT</name>
<dbReference type="STRING" id="1008305.A4H02_09065"/>
<dbReference type="OrthoDB" id="44691at2"/>
<keyword evidence="1" id="KW-0175">Coiled coil</keyword>
<dbReference type="EMBL" id="LWAF01000021">
    <property type="protein sequence ID" value="ODN29756.1"/>
    <property type="molecule type" value="Genomic_DNA"/>
</dbReference>
<reference evidence="3" key="1">
    <citation type="submission" date="2016-04" db="EMBL/GenBank/DDBJ databases">
        <title>The genome sequence project of a novel Fervidobacterium isolate from a hot spring in Thailand.</title>
        <authorList>
            <person name="Gonzalez J.M."/>
            <person name="Cuecas A."/>
            <person name="Kanoksilapatham W."/>
        </authorList>
    </citation>
    <scope>NUCLEOTIDE SEQUENCE [LARGE SCALE GENOMIC DNA]</scope>
    <source>
        <strain evidence="3">FC2004</strain>
    </source>
</reference>
<gene>
    <name evidence="2" type="ORF">A4H02_09065</name>
</gene>
<evidence type="ECO:0000256" key="1">
    <source>
        <dbReference type="SAM" id="Coils"/>
    </source>
</evidence>
<feature type="coiled-coil region" evidence="1">
    <location>
        <begin position="2"/>
        <end position="32"/>
    </location>
</feature>
<accession>A0A1E3G0F1</accession>
<dbReference type="AlphaFoldDB" id="A0A1E3G0F1"/>
<evidence type="ECO:0000313" key="2">
    <source>
        <dbReference type="EMBL" id="ODN29756.1"/>
    </source>
</evidence>
<proteinExistence type="predicted"/>
<organism evidence="2 3">
    <name type="scientific">Fervidobacterium thailandense</name>
    <dbReference type="NCBI Taxonomy" id="1008305"/>
    <lineage>
        <taxon>Bacteria</taxon>
        <taxon>Thermotogati</taxon>
        <taxon>Thermotogota</taxon>
        <taxon>Thermotogae</taxon>
        <taxon>Thermotogales</taxon>
        <taxon>Fervidobacteriaceae</taxon>
        <taxon>Fervidobacterium</taxon>
    </lineage>
</organism>